<dbReference type="InterPro" id="IPR014962">
    <property type="entry name" value="YolD"/>
</dbReference>
<proteinExistence type="predicted"/>
<dbReference type="PATRIC" id="fig|136160.3.peg.1528"/>
<gene>
    <name evidence="1" type="ORF">AMD02_06150</name>
</gene>
<dbReference type="Pfam" id="PF08863">
    <property type="entry name" value="YolD"/>
    <property type="match status" value="1"/>
</dbReference>
<organism evidence="1">
    <name type="scientific">Halalkalibacterium halodurans</name>
    <name type="common">Bacillus halodurans</name>
    <dbReference type="NCBI Taxonomy" id="86665"/>
    <lineage>
        <taxon>Bacteria</taxon>
        <taxon>Bacillati</taxon>
        <taxon>Bacillota</taxon>
        <taxon>Bacilli</taxon>
        <taxon>Bacillales</taxon>
        <taxon>Bacillaceae</taxon>
        <taxon>Halalkalibacterium (ex Joshi et al. 2022)</taxon>
    </lineage>
</organism>
<reference evidence="1" key="1">
    <citation type="submission" date="2015-08" db="EMBL/GenBank/DDBJ databases">
        <title>Complete DNA Sequence of Pseudomonas syringae pv. actinidiae, the Causal Agent of Kiwifruit Canker Disease.</title>
        <authorList>
            <person name="Rikkerink E.H.A."/>
            <person name="Fineran P.C."/>
        </authorList>
    </citation>
    <scope>NUCLEOTIDE SEQUENCE</scope>
    <source>
        <strain evidence="1">DSM 13666</strain>
    </source>
</reference>
<dbReference type="RefSeq" id="WP_041820704.1">
    <property type="nucleotide sequence ID" value="NZ_CP040441.1"/>
</dbReference>
<dbReference type="PANTHER" id="PTHR40051:SF1">
    <property type="entry name" value="YOLD-LIKE FAMILY PROTEIN"/>
    <property type="match status" value="1"/>
</dbReference>
<dbReference type="AlphaFoldDB" id="A0A0M0KIR1"/>
<sequence length="116" mass="13870">MKINKLTPGYNLRWESSRMMLPEHVEALHTYRRQSQKQAKPEMDQQTLDELSSVIQASYHKRKPVRLTVFDTYENKQIVGVVTSIDRVLEKLKFEHDQEFEWIHFNVIMDVSYADE</sequence>
<comment type="caution">
    <text evidence="1">The sequence shown here is derived from an EMBL/GenBank/DDBJ whole genome shotgun (WGS) entry which is preliminary data.</text>
</comment>
<evidence type="ECO:0008006" key="2">
    <source>
        <dbReference type="Google" id="ProtNLM"/>
    </source>
</evidence>
<dbReference type="PANTHER" id="PTHR40051">
    <property type="entry name" value="IG HYPOTHETICAL 15966"/>
    <property type="match status" value="1"/>
</dbReference>
<evidence type="ECO:0000313" key="1">
    <source>
        <dbReference type="EMBL" id="KOO38487.1"/>
    </source>
</evidence>
<dbReference type="GeneID" id="87598248"/>
<name>A0A0M0KIR1_ALKHA</name>
<accession>A0A0M0KIR1</accession>
<dbReference type="EMBL" id="LILD01000001">
    <property type="protein sequence ID" value="KOO38487.1"/>
    <property type="molecule type" value="Genomic_DNA"/>
</dbReference>
<protein>
    <recommendedName>
        <fullName evidence="2">YolD-like protein</fullName>
    </recommendedName>
</protein>